<keyword evidence="2" id="KW-1133">Transmembrane helix</keyword>
<dbReference type="RefSeq" id="WP_117400836.1">
    <property type="nucleotide sequence ID" value="NZ_QVNQ01000005.1"/>
</dbReference>
<dbReference type="Proteomes" id="UP000262882">
    <property type="component" value="Unassembled WGS sequence"/>
</dbReference>
<dbReference type="OrthoDB" id="4571144at2"/>
<keyword evidence="2" id="KW-0812">Transmembrane</keyword>
<feature type="compositionally biased region" description="Basic and acidic residues" evidence="1">
    <location>
        <begin position="341"/>
        <end position="354"/>
    </location>
</feature>
<feature type="transmembrane region" description="Helical" evidence="2">
    <location>
        <begin position="237"/>
        <end position="263"/>
    </location>
</feature>
<accession>A0A372GGD5</accession>
<dbReference type="EMBL" id="QVNQ01000005">
    <property type="protein sequence ID" value="RFS84149.1"/>
    <property type="molecule type" value="Genomic_DNA"/>
</dbReference>
<feature type="transmembrane region" description="Helical" evidence="2">
    <location>
        <begin position="124"/>
        <end position="144"/>
    </location>
</feature>
<name>A0A372GGD5_9ACTN</name>
<evidence type="ECO:0000313" key="3">
    <source>
        <dbReference type="EMBL" id="RFS84149.1"/>
    </source>
</evidence>
<feature type="transmembrane region" description="Helical" evidence="2">
    <location>
        <begin position="150"/>
        <end position="170"/>
    </location>
</feature>
<protein>
    <submittedName>
        <fullName evidence="3">Uncharacterized protein</fullName>
    </submittedName>
</protein>
<reference evidence="3 4" key="1">
    <citation type="submission" date="2018-08" db="EMBL/GenBank/DDBJ databases">
        <title>Actinomadura spongicola sp. nov., isolated from marine sponge Leucetta chagosensis.</title>
        <authorList>
            <person name="Li L."/>
            <person name="Lin H.W."/>
        </authorList>
    </citation>
    <scope>NUCLEOTIDE SEQUENCE [LARGE SCALE GENOMIC DNA]</scope>
    <source>
        <strain evidence="3 4">LHW52907</strain>
    </source>
</reference>
<keyword evidence="4" id="KW-1185">Reference proteome</keyword>
<proteinExistence type="predicted"/>
<sequence length="363" mass="38745">MVTRSVKAGAEVTAWTDEADAVSLPRLDEVGGLVRPGNIGVSYAEREYAALAGEQEASWAAEGEQRARPWLIRAHGLAAAVAADQVVLAACAQELQQAKADYQHAVRVLLPYARREPGAKWRYALCWPVLVLGDMSGVWAAAVMHGEVPVIAFGQALASGVAAGCAGLVGSEFKALRMARARVREPDSLTEDERRYQRLFAGTDRGAGLVGLVGVVSLVVAALLAVGIALLRTSTEGIAAGAMFGLLAAATALASFLLGYWAADEVADLVATLGKRARRAERRYLQVAKSKAIMQRAETEEAARSVRMECALRGQAAARRVASLSWRIQRNNPQVFGHGFPAEDHVVGRRDRPSPDAWDGVAR</sequence>
<feature type="transmembrane region" description="Helical" evidence="2">
    <location>
        <begin position="207"/>
        <end position="231"/>
    </location>
</feature>
<evidence type="ECO:0000256" key="2">
    <source>
        <dbReference type="SAM" id="Phobius"/>
    </source>
</evidence>
<feature type="region of interest" description="Disordered" evidence="1">
    <location>
        <begin position="339"/>
        <end position="363"/>
    </location>
</feature>
<evidence type="ECO:0000313" key="4">
    <source>
        <dbReference type="Proteomes" id="UP000262882"/>
    </source>
</evidence>
<keyword evidence="2" id="KW-0472">Membrane</keyword>
<evidence type="ECO:0000256" key="1">
    <source>
        <dbReference type="SAM" id="MobiDB-lite"/>
    </source>
</evidence>
<organism evidence="3 4">
    <name type="scientific">Actinomadura spongiicola</name>
    <dbReference type="NCBI Taxonomy" id="2303421"/>
    <lineage>
        <taxon>Bacteria</taxon>
        <taxon>Bacillati</taxon>
        <taxon>Actinomycetota</taxon>
        <taxon>Actinomycetes</taxon>
        <taxon>Streptosporangiales</taxon>
        <taxon>Thermomonosporaceae</taxon>
        <taxon>Actinomadura</taxon>
    </lineage>
</organism>
<gene>
    <name evidence="3" type="ORF">D0T12_18500</name>
</gene>
<comment type="caution">
    <text evidence="3">The sequence shown here is derived from an EMBL/GenBank/DDBJ whole genome shotgun (WGS) entry which is preliminary data.</text>
</comment>
<dbReference type="AlphaFoldDB" id="A0A372GGD5"/>